<dbReference type="RefSeq" id="WP_048569384.1">
    <property type="nucleotide sequence ID" value="NZ_LFVU01000003.1"/>
</dbReference>
<proteinExistence type="predicted"/>
<evidence type="ECO:0000313" key="2">
    <source>
        <dbReference type="Proteomes" id="UP000036756"/>
    </source>
</evidence>
<protein>
    <submittedName>
        <fullName evidence="1">Uncharacterized protein</fullName>
    </submittedName>
</protein>
<reference evidence="1 2" key="1">
    <citation type="submission" date="2015-06" db="EMBL/GenBank/DDBJ databases">
        <title>Draft genome sequence of the purine-degrading Clostridium cylindrosporum HC-1 (DSM 605).</title>
        <authorList>
            <person name="Poehlein A."/>
            <person name="Schiel-Bengelsdorf B."/>
            <person name="Bengelsdorf F."/>
            <person name="Daniel R."/>
            <person name="Duerre P."/>
        </authorList>
    </citation>
    <scope>NUCLEOTIDE SEQUENCE [LARGE SCALE GENOMIC DNA]</scope>
    <source>
        <strain evidence="1 2">DSM 605</strain>
    </source>
</reference>
<dbReference type="STRING" id="1121307.CLCY_7c00450"/>
<dbReference type="InterPro" id="IPR046146">
    <property type="entry name" value="DUF6148"/>
</dbReference>
<dbReference type="AlphaFoldDB" id="A0A0J8DFP5"/>
<keyword evidence="2" id="KW-1185">Reference proteome</keyword>
<comment type="caution">
    <text evidence="1">The sequence shown here is derived from an EMBL/GenBank/DDBJ whole genome shotgun (WGS) entry which is preliminary data.</text>
</comment>
<dbReference type="Pfam" id="PF19645">
    <property type="entry name" value="DUF6148"/>
    <property type="match status" value="1"/>
</dbReference>
<dbReference type="Proteomes" id="UP000036756">
    <property type="component" value="Unassembled WGS sequence"/>
</dbReference>
<dbReference type="EMBL" id="LFVU01000003">
    <property type="protein sequence ID" value="KMT22998.1"/>
    <property type="molecule type" value="Genomic_DNA"/>
</dbReference>
<dbReference type="PATRIC" id="fig|1121307.3.peg.2327"/>
<dbReference type="OrthoDB" id="80936at2"/>
<accession>A0A0J8DFP5</accession>
<name>A0A0J8DFP5_CLOCY</name>
<gene>
    <name evidence="1" type="ORF">CLCY_7c00450</name>
</gene>
<sequence>MGAWTLEVARNHLNAWLEAEIAVSTGQSYQIGSRQLQRANLGQIKEQIRFWKNEVEKLERKSRRGGTNRVMGVIPRDF</sequence>
<organism evidence="1 2">
    <name type="scientific">Clostridium cylindrosporum DSM 605</name>
    <dbReference type="NCBI Taxonomy" id="1121307"/>
    <lineage>
        <taxon>Bacteria</taxon>
        <taxon>Bacillati</taxon>
        <taxon>Bacillota</taxon>
        <taxon>Clostridia</taxon>
        <taxon>Eubacteriales</taxon>
        <taxon>Clostridiaceae</taxon>
        <taxon>Clostridium</taxon>
    </lineage>
</organism>
<evidence type="ECO:0000313" key="1">
    <source>
        <dbReference type="EMBL" id="KMT22998.1"/>
    </source>
</evidence>